<dbReference type="PANTHER" id="PTHR28288:SF1">
    <property type="entry name" value="INHIBITOR I9 DOMAIN-CONTAINING PROTEIN"/>
    <property type="match status" value="1"/>
</dbReference>
<dbReference type="OrthoDB" id="3888684at2759"/>
<evidence type="ECO:0000256" key="1">
    <source>
        <dbReference type="ARBA" id="ARBA00038069"/>
    </source>
</evidence>
<dbReference type="GO" id="GO:0042144">
    <property type="term" value="P:vacuole fusion, non-autophagic"/>
    <property type="evidence" value="ECO:0007669"/>
    <property type="project" value="TreeGrafter"/>
</dbReference>
<feature type="signal peptide" evidence="2">
    <location>
        <begin position="1"/>
        <end position="19"/>
    </location>
</feature>
<comment type="similarity">
    <text evidence="1">Belongs to the protease inhibitor I9 family.</text>
</comment>
<organism evidence="3 4">
    <name type="scientific">Pestalotiopsis fici (strain W106-1 / CGMCC3.15140)</name>
    <dbReference type="NCBI Taxonomy" id="1229662"/>
    <lineage>
        <taxon>Eukaryota</taxon>
        <taxon>Fungi</taxon>
        <taxon>Dikarya</taxon>
        <taxon>Ascomycota</taxon>
        <taxon>Pezizomycotina</taxon>
        <taxon>Sordariomycetes</taxon>
        <taxon>Xylariomycetidae</taxon>
        <taxon>Amphisphaeriales</taxon>
        <taxon>Sporocadaceae</taxon>
        <taxon>Pestalotiopsis</taxon>
    </lineage>
</organism>
<sequence>MRFLTIAAAALACASGALAVDQEKSIIVTFPNEVTSDVINRAMDEIRKAGGTITHEYNLIKAFAAKAPQKVIESMSVWTTSEYHAIVEEDQTVTISNTNNRQNH</sequence>
<dbReference type="InterPro" id="IPR052471">
    <property type="entry name" value="PBI_I9"/>
</dbReference>
<dbReference type="Gene3D" id="3.30.70.80">
    <property type="entry name" value="Peptidase S8 propeptide/proteinase inhibitor I9"/>
    <property type="match status" value="1"/>
</dbReference>
<reference evidence="4" key="1">
    <citation type="journal article" date="2015" name="BMC Genomics">
        <title>Genomic and transcriptomic analysis of the endophytic fungus Pestalotiopsis fici reveals its lifestyle and high potential for synthesis of natural products.</title>
        <authorList>
            <person name="Wang X."/>
            <person name="Zhang X."/>
            <person name="Liu L."/>
            <person name="Xiang M."/>
            <person name="Wang W."/>
            <person name="Sun X."/>
            <person name="Che Y."/>
            <person name="Guo L."/>
            <person name="Liu G."/>
            <person name="Guo L."/>
            <person name="Wang C."/>
            <person name="Yin W.B."/>
            <person name="Stadler M."/>
            <person name="Zhang X."/>
            <person name="Liu X."/>
        </authorList>
    </citation>
    <scope>NUCLEOTIDE SEQUENCE [LARGE SCALE GENOMIC DNA]</scope>
    <source>
        <strain evidence="4">W106-1 / CGMCC3.15140</strain>
    </source>
</reference>
<dbReference type="OMA" id="SAIVWFE"/>
<accession>W3WZJ8</accession>
<dbReference type="RefSeq" id="XP_007835834.1">
    <property type="nucleotide sequence ID" value="XM_007837643.1"/>
</dbReference>
<dbReference type="HOGENOM" id="CLU_156026_0_1_1"/>
<dbReference type="SUPFAM" id="SSF54897">
    <property type="entry name" value="Protease propeptides/inhibitors"/>
    <property type="match status" value="1"/>
</dbReference>
<dbReference type="KEGG" id="pfy:PFICI_09062"/>
<dbReference type="InParanoid" id="W3WZJ8"/>
<dbReference type="AlphaFoldDB" id="W3WZJ8"/>
<dbReference type="GO" id="GO:0004866">
    <property type="term" value="F:endopeptidase inhibitor activity"/>
    <property type="evidence" value="ECO:0007669"/>
    <property type="project" value="UniProtKB-ARBA"/>
</dbReference>
<dbReference type="InterPro" id="IPR037045">
    <property type="entry name" value="S8pro/Inhibitor_I9_sf"/>
</dbReference>
<dbReference type="MEROPS" id="I09.003"/>
<dbReference type="EMBL" id="KI912114">
    <property type="protein sequence ID" value="ETS79209.1"/>
    <property type="molecule type" value="Genomic_DNA"/>
</dbReference>
<protein>
    <recommendedName>
        <fullName evidence="5">Inhibitor I9 domain-containing protein</fullName>
    </recommendedName>
</protein>
<evidence type="ECO:0008006" key="5">
    <source>
        <dbReference type="Google" id="ProtNLM"/>
    </source>
</evidence>
<keyword evidence="2" id="KW-0732">Signal</keyword>
<name>W3WZJ8_PESFW</name>
<feature type="chain" id="PRO_5004835593" description="Inhibitor I9 domain-containing protein" evidence="2">
    <location>
        <begin position="20"/>
        <end position="104"/>
    </location>
</feature>
<evidence type="ECO:0000313" key="4">
    <source>
        <dbReference type="Proteomes" id="UP000030651"/>
    </source>
</evidence>
<dbReference type="PANTHER" id="PTHR28288">
    <property type="entry name" value="PROTEASE B INHIBITOR 2"/>
    <property type="match status" value="1"/>
</dbReference>
<proteinExistence type="inferred from homology"/>
<evidence type="ECO:0000313" key="3">
    <source>
        <dbReference type="EMBL" id="ETS79209.1"/>
    </source>
</evidence>
<dbReference type="FunFam" id="3.30.70.80:FF:000005">
    <property type="entry name" value="Proteinase inhibitor I2B"/>
    <property type="match status" value="1"/>
</dbReference>
<evidence type="ECO:0000256" key="2">
    <source>
        <dbReference type="SAM" id="SignalP"/>
    </source>
</evidence>
<dbReference type="Proteomes" id="UP000030651">
    <property type="component" value="Unassembled WGS sequence"/>
</dbReference>
<dbReference type="GeneID" id="19274075"/>
<keyword evidence="4" id="KW-1185">Reference proteome</keyword>
<gene>
    <name evidence="3" type="ORF">PFICI_09062</name>
</gene>
<dbReference type="eggNOG" id="ENOG502SC39">
    <property type="taxonomic scope" value="Eukaryota"/>
</dbReference>